<protein>
    <submittedName>
        <fullName evidence="2">Uncharacterized protein</fullName>
    </submittedName>
</protein>
<feature type="compositionally biased region" description="Basic and acidic residues" evidence="1">
    <location>
        <begin position="135"/>
        <end position="151"/>
    </location>
</feature>
<gene>
    <name evidence="2" type="ORF">BRAFLDRAFT_124883</name>
</gene>
<evidence type="ECO:0000313" key="2">
    <source>
        <dbReference type="EMBL" id="EEN43972.1"/>
    </source>
</evidence>
<name>C3ZU86_BRAFL</name>
<organism>
    <name type="scientific">Branchiostoma floridae</name>
    <name type="common">Florida lancelet</name>
    <name type="synonym">Amphioxus</name>
    <dbReference type="NCBI Taxonomy" id="7739"/>
    <lineage>
        <taxon>Eukaryota</taxon>
        <taxon>Metazoa</taxon>
        <taxon>Chordata</taxon>
        <taxon>Cephalochordata</taxon>
        <taxon>Leptocardii</taxon>
        <taxon>Amphioxiformes</taxon>
        <taxon>Branchiostomatidae</taxon>
        <taxon>Branchiostoma</taxon>
    </lineage>
</organism>
<dbReference type="EMBL" id="GG666681">
    <property type="protein sequence ID" value="EEN43972.1"/>
    <property type="molecule type" value="Genomic_DNA"/>
</dbReference>
<proteinExistence type="predicted"/>
<sequence>MSARTRSDQLAVPCHVPSRPARIPACPRTLARCLPDPATPTPGNTGTHTPNICSELRARCRVPSRPARIPACPRTLARCLSDPATPTPGNTGTHTPNICSELGARWGPVSRAITPRADSCLPADLGAMSARPRPRHPDLPKFGCTHRDLLKRPSGRSGGEPEEGLAVCSGRVLPSRDRVVTAARAGVQGRHAEGSRAEMTPSRSLILTDSAQTRADRSRHRLGTSPVTAGTSPVSLPSTAPARRGLVRGNNYRLSRLTERERDVPQGFHKSIFYGKGRITIPENASISNHHHG</sequence>
<dbReference type="AlphaFoldDB" id="C3ZU86"/>
<dbReference type="InParanoid" id="C3ZU86"/>
<feature type="compositionally biased region" description="Polar residues" evidence="1">
    <location>
        <begin position="201"/>
        <end position="213"/>
    </location>
</feature>
<evidence type="ECO:0000256" key="1">
    <source>
        <dbReference type="SAM" id="MobiDB-lite"/>
    </source>
</evidence>
<feature type="region of interest" description="Disordered" evidence="1">
    <location>
        <begin position="128"/>
        <end position="164"/>
    </location>
</feature>
<reference evidence="2" key="1">
    <citation type="journal article" date="2008" name="Nature">
        <title>The amphioxus genome and the evolution of the chordate karyotype.</title>
        <authorList>
            <consortium name="US DOE Joint Genome Institute (JGI-PGF)"/>
            <person name="Putnam N.H."/>
            <person name="Butts T."/>
            <person name="Ferrier D.E.K."/>
            <person name="Furlong R.F."/>
            <person name="Hellsten U."/>
            <person name="Kawashima T."/>
            <person name="Robinson-Rechavi M."/>
            <person name="Shoguchi E."/>
            <person name="Terry A."/>
            <person name="Yu J.-K."/>
            <person name="Benito-Gutierrez E.L."/>
            <person name="Dubchak I."/>
            <person name="Garcia-Fernandez J."/>
            <person name="Gibson-Brown J.J."/>
            <person name="Grigoriev I.V."/>
            <person name="Horton A.C."/>
            <person name="de Jong P.J."/>
            <person name="Jurka J."/>
            <person name="Kapitonov V.V."/>
            <person name="Kohara Y."/>
            <person name="Kuroki Y."/>
            <person name="Lindquist E."/>
            <person name="Lucas S."/>
            <person name="Osoegawa K."/>
            <person name="Pennacchio L.A."/>
            <person name="Salamov A.A."/>
            <person name="Satou Y."/>
            <person name="Sauka-Spengler T."/>
            <person name="Schmutz J."/>
            <person name="Shin-I T."/>
            <person name="Toyoda A."/>
            <person name="Bronner-Fraser M."/>
            <person name="Fujiyama A."/>
            <person name="Holland L.Z."/>
            <person name="Holland P.W.H."/>
            <person name="Satoh N."/>
            <person name="Rokhsar D.S."/>
        </authorList>
    </citation>
    <scope>NUCLEOTIDE SEQUENCE [LARGE SCALE GENOMIC DNA]</scope>
    <source>
        <strain evidence="2">S238N-H82</strain>
        <tissue evidence="2">Testes</tissue>
    </source>
</reference>
<accession>C3ZU86</accession>
<feature type="compositionally biased region" description="Polar residues" evidence="1">
    <location>
        <begin position="225"/>
        <end position="238"/>
    </location>
</feature>
<feature type="region of interest" description="Disordered" evidence="1">
    <location>
        <begin position="184"/>
        <end position="247"/>
    </location>
</feature>